<proteinExistence type="predicted"/>
<dbReference type="Proteomes" id="UP001492380">
    <property type="component" value="Unassembled WGS sequence"/>
</dbReference>
<feature type="compositionally biased region" description="Acidic residues" evidence="1">
    <location>
        <begin position="241"/>
        <end position="252"/>
    </location>
</feature>
<comment type="caution">
    <text evidence="2">The sequence shown here is derived from an EMBL/GenBank/DDBJ whole genome shotgun (WGS) entry which is preliminary data.</text>
</comment>
<organism evidence="2 3">
    <name type="scientific">Phyllosticta capitalensis</name>
    <dbReference type="NCBI Taxonomy" id="121624"/>
    <lineage>
        <taxon>Eukaryota</taxon>
        <taxon>Fungi</taxon>
        <taxon>Dikarya</taxon>
        <taxon>Ascomycota</taxon>
        <taxon>Pezizomycotina</taxon>
        <taxon>Dothideomycetes</taxon>
        <taxon>Dothideomycetes incertae sedis</taxon>
        <taxon>Botryosphaeriales</taxon>
        <taxon>Phyllostictaceae</taxon>
        <taxon>Phyllosticta</taxon>
    </lineage>
</organism>
<dbReference type="PANTHER" id="PTHR42040">
    <property type="entry name" value="INNER KINETOCHORE SUBUNIT FTA4"/>
    <property type="match status" value="1"/>
</dbReference>
<gene>
    <name evidence="2" type="ORF">HDK90DRAFT_490050</name>
</gene>
<evidence type="ECO:0000256" key="1">
    <source>
        <dbReference type="SAM" id="MobiDB-lite"/>
    </source>
</evidence>
<feature type="region of interest" description="Disordered" evidence="1">
    <location>
        <begin position="82"/>
        <end position="151"/>
    </location>
</feature>
<dbReference type="Pfam" id="PF13093">
    <property type="entry name" value="FTA4"/>
    <property type="match status" value="1"/>
</dbReference>
<dbReference type="EMBL" id="JBBWRZ010000007">
    <property type="protein sequence ID" value="KAK8232419.1"/>
    <property type="molecule type" value="Genomic_DNA"/>
</dbReference>
<sequence>MSGTNTVIDLKSAFIRRQTRILSQPLQAPQQWKDDCEMPDAAIRSAMREVNRRLTRHNKIAYSTIAIRHTAEQIDALYWQSTAPKPSTSSSSTSSLSLSNDSSNNPFRSAADLTSPTTIAALPPSWDDVDPEQAQTLSTTTTSTSSQRQLQHAYTTRTAHLRDLSSRRAAARLKLARLKALKAALRPLADPAQSVQPNLATRDGELAAEVARMKTLGVRVAARVGERVEARSKGEDPATADGEDEVREEDGSDVLVGKMSAEERQRRKLEGVLNW</sequence>
<dbReference type="InterPro" id="IPR025207">
    <property type="entry name" value="Sim4_Fta4"/>
</dbReference>
<evidence type="ECO:0000313" key="2">
    <source>
        <dbReference type="EMBL" id="KAK8232419.1"/>
    </source>
</evidence>
<protein>
    <submittedName>
        <fullName evidence="2">Kinetochore Sim4 complex subunit Fta4</fullName>
    </submittedName>
</protein>
<keyword evidence="3" id="KW-1185">Reference proteome</keyword>
<feature type="region of interest" description="Disordered" evidence="1">
    <location>
        <begin position="228"/>
        <end position="259"/>
    </location>
</feature>
<feature type="compositionally biased region" description="Low complexity" evidence="1">
    <location>
        <begin position="135"/>
        <end position="151"/>
    </location>
</feature>
<evidence type="ECO:0000313" key="3">
    <source>
        <dbReference type="Proteomes" id="UP001492380"/>
    </source>
</evidence>
<dbReference type="PANTHER" id="PTHR42040:SF1">
    <property type="entry name" value="INNER KINETOCHORE SUBUNIT FTA4"/>
    <property type="match status" value="1"/>
</dbReference>
<accession>A0ABR1YKV3</accession>
<reference evidence="2 3" key="1">
    <citation type="submission" date="2024-04" db="EMBL/GenBank/DDBJ databases">
        <title>Phyllosticta paracitricarpa is synonymous to the EU quarantine fungus P. citricarpa based on phylogenomic analyses.</title>
        <authorList>
            <consortium name="Lawrence Berkeley National Laboratory"/>
            <person name="Van Ingen-Buijs V.A."/>
            <person name="Van Westerhoven A.C."/>
            <person name="Haridas S."/>
            <person name="Skiadas P."/>
            <person name="Martin F."/>
            <person name="Groenewald J.Z."/>
            <person name="Crous P.W."/>
            <person name="Seidl M.F."/>
        </authorList>
    </citation>
    <scope>NUCLEOTIDE SEQUENCE [LARGE SCALE GENOMIC DNA]</scope>
    <source>
        <strain evidence="2 3">CBS 123374</strain>
    </source>
</reference>
<name>A0ABR1YKV3_9PEZI</name>
<feature type="compositionally biased region" description="Low complexity" evidence="1">
    <location>
        <begin position="87"/>
        <end position="105"/>
    </location>
</feature>